<dbReference type="PANTHER" id="PTHR23024:SF546">
    <property type="entry name" value="CARBOXYLESTERASE 120-RELATED"/>
    <property type="match status" value="1"/>
</dbReference>
<keyword evidence="4" id="KW-1185">Reference proteome</keyword>
<dbReference type="GO" id="GO:0016787">
    <property type="term" value="F:hydrolase activity"/>
    <property type="evidence" value="ECO:0007669"/>
    <property type="project" value="InterPro"/>
</dbReference>
<dbReference type="InterPro" id="IPR029058">
    <property type="entry name" value="AB_hydrolase_fold"/>
</dbReference>
<evidence type="ECO:0000256" key="1">
    <source>
        <dbReference type="ARBA" id="ARBA00010515"/>
    </source>
</evidence>
<dbReference type="PANTHER" id="PTHR23024">
    <property type="entry name" value="ARYLACETAMIDE DEACETYLASE"/>
    <property type="match status" value="1"/>
</dbReference>
<organism evidence="3 4">
    <name type="scientific">Quercus suber</name>
    <name type="common">Cork oak</name>
    <dbReference type="NCBI Taxonomy" id="58331"/>
    <lineage>
        <taxon>Eukaryota</taxon>
        <taxon>Viridiplantae</taxon>
        <taxon>Streptophyta</taxon>
        <taxon>Embryophyta</taxon>
        <taxon>Tracheophyta</taxon>
        <taxon>Spermatophyta</taxon>
        <taxon>Magnoliopsida</taxon>
        <taxon>eudicotyledons</taxon>
        <taxon>Gunneridae</taxon>
        <taxon>Pentapetalae</taxon>
        <taxon>rosids</taxon>
        <taxon>fabids</taxon>
        <taxon>Fagales</taxon>
        <taxon>Fagaceae</taxon>
        <taxon>Quercus</taxon>
    </lineage>
</organism>
<dbReference type="AlphaFoldDB" id="A0AAW0J9S6"/>
<dbReference type="InterPro" id="IPR050466">
    <property type="entry name" value="Carboxylest/Gibb_receptor"/>
</dbReference>
<dbReference type="Pfam" id="PF07859">
    <property type="entry name" value="Abhydrolase_3"/>
    <property type="match status" value="1"/>
</dbReference>
<comment type="caution">
    <text evidence="3">The sequence shown here is derived from an EMBL/GenBank/DDBJ whole genome shotgun (WGS) entry which is preliminary data.</text>
</comment>
<dbReference type="InterPro" id="IPR013094">
    <property type="entry name" value="AB_hydrolase_3"/>
</dbReference>
<reference evidence="3 4" key="1">
    <citation type="journal article" date="2018" name="Sci. Data">
        <title>The draft genome sequence of cork oak.</title>
        <authorList>
            <person name="Ramos A.M."/>
            <person name="Usie A."/>
            <person name="Barbosa P."/>
            <person name="Barros P.M."/>
            <person name="Capote T."/>
            <person name="Chaves I."/>
            <person name="Simoes F."/>
            <person name="Abreu I."/>
            <person name="Carrasquinho I."/>
            <person name="Faro C."/>
            <person name="Guimaraes J.B."/>
            <person name="Mendonca D."/>
            <person name="Nobrega F."/>
            <person name="Rodrigues L."/>
            <person name="Saibo N.J.M."/>
            <person name="Varela M.C."/>
            <person name="Egas C."/>
            <person name="Matos J."/>
            <person name="Miguel C.M."/>
            <person name="Oliveira M.M."/>
            <person name="Ricardo C.P."/>
            <person name="Goncalves S."/>
        </authorList>
    </citation>
    <scope>NUCLEOTIDE SEQUENCE [LARGE SCALE GENOMIC DNA]</scope>
    <source>
        <strain evidence="4">cv. HL8</strain>
    </source>
</reference>
<feature type="domain" description="Alpha/beta hydrolase fold-3" evidence="2">
    <location>
        <begin position="3"/>
        <end position="33"/>
    </location>
</feature>
<dbReference type="SUPFAM" id="SSF53474">
    <property type="entry name" value="alpha/beta-Hydrolases"/>
    <property type="match status" value="1"/>
</dbReference>
<comment type="similarity">
    <text evidence="1">Belongs to the 'GDXG' lipolytic enzyme family.</text>
</comment>
<gene>
    <name evidence="3" type="primary">CXE1_7</name>
    <name evidence="3" type="ORF">CFP56_035388</name>
</gene>
<protein>
    <submittedName>
        <fullName evidence="3">Carboxylesterase 1</fullName>
    </submittedName>
</protein>
<dbReference type="EMBL" id="PKMF04000631">
    <property type="protein sequence ID" value="KAK7823500.1"/>
    <property type="molecule type" value="Genomic_DNA"/>
</dbReference>
<evidence type="ECO:0000313" key="4">
    <source>
        <dbReference type="Proteomes" id="UP000237347"/>
    </source>
</evidence>
<proteinExistence type="inferred from homology"/>
<name>A0AAW0J9S6_QUESU</name>
<evidence type="ECO:0000259" key="2">
    <source>
        <dbReference type="Pfam" id="PF07859"/>
    </source>
</evidence>
<evidence type="ECO:0000313" key="3">
    <source>
        <dbReference type="EMBL" id="KAK7823500.1"/>
    </source>
</evidence>
<accession>A0AAW0J9S6</accession>
<dbReference type="Gene3D" id="3.40.50.1820">
    <property type="entry name" value="alpha/beta hydrolase"/>
    <property type="match status" value="2"/>
</dbReference>
<sequence>MKNDFCSNMALQLAVVVVSVKYRLAPEHRLPARLILVEIGFANGVDRDHEYCNPTVGSGPDHFDQIRKLGWWVLVIGCDGDPLIDRQMKLVEMLNKKGVLVEAQFNEGDYNGVELMDATKASPLFEFLSHFIKPRFLGF</sequence>
<dbReference type="Proteomes" id="UP000237347">
    <property type="component" value="Unassembled WGS sequence"/>
</dbReference>